<keyword evidence="12" id="KW-1185">Reference proteome</keyword>
<evidence type="ECO:0000256" key="6">
    <source>
        <dbReference type="ARBA" id="ARBA00022837"/>
    </source>
</evidence>
<proteinExistence type="inferred from homology"/>
<sequence length="262" mass="29461">MGGQLHTGLPPVGYYTDLPQSGKEQSFFSLATRSHNNGFLLSKEGLNRHQMYIGSTMADFWGLPDELNAWNSFCATWESETGLTQVWLNGKPSSRKTLFKDGSLTGRPFIVLGQDQDRYGAGMHENDALVGQLTDVHMWDREIENFSKNRDFEKGSMIKLHDLVFTTNGNVVLEDKITSDSGPDNCSTYVPKESALESDFQYNSEPCHLQQFSDDSAVVGCVSDGEETEYRQLVDHFVTWCRNNHLVLNVAKTREMVVESQA</sequence>
<dbReference type="PROSITE" id="PS51828">
    <property type="entry name" value="PTX_2"/>
    <property type="match status" value="1"/>
</dbReference>
<evidence type="ECO:0000256" key="1">
    <source>
        <dbReference type="ARBA" id="ARBA00001913"/>
    </source>
</evidence>
<comment type="caution">
    <text evidence="11">The sequence shown here is derived from an EMBL/GenBank/DDBJ whole genome shotgun (WGS) entry which is preliminary data.</text>
</comment>
<evidence type="ECO:0000256" key="3">
    <source>
        <dbReference type="ARBA" id="ARBA00022525"/>
    </source>
</evidence>
<feature type="domain" description="Pentraxin (PTX)" evidence="10">
    <location>
        <begin position="1"/>
        <end position="179"/>
    </location>
</feature>
<comment type="similarity">
    <text evidence="8">Belongs to the pentraxin family.</text>
</comment>
<comment type="caution">
    <text evidence="9">Lacks conserved residue(s) required for the propagation of feature annotation.</text>
</comment>
<dbReference type="InterPro" id="IPR013320">
    <property type="entry name" value="ConA-like_dom_sf"/>
</dbReference>
<evidence type="ECO:0000256" key="7">
    <source>
        <dbReference type="ARBA" id="ARBA00023157"/>
    </source>
</evidence>
<reference evidence="11" key="1">
    <citation type="submission" date="2020-10" db="EMBL/GenBank/DDBJ databases">
        <title>Chromosome-scale genome assembly of the Allis shad, Alosa alosa.</title>
        <authorList>
            <person name="Margot Z."/>
            <person name="Christophe K."/>
            <person name="Cabau C."/>
            <person name="Louis A."/>
            <person name="Berthelot C."/>
            <person name="Parey E."/>
            <person name="Roest Crollius H."/>
            <person name="Montfort J."/>
            <person name="Robinson-Rechavi M."/>
            <person name="Bucao C."/>
            <person name="Bouchez O."/>
            <person name="Gislard M."/>
            <person name="Lluch J."/>
            <person name="Milhes M."/>
            <person name="Lampietro C."/>
            <person name="Lopez Roques C."/>
            <person name="Donnadieu C."/>
            <person name="Braasch I."/>
            <person name="Desvignes T."/>
            <person name="Postlethwait J."/>
            <person name="Bobe J."/>
            <person name="Guiguen Y."/>
        </authorList>
    </citation>
    <scope>NUCLEOTIDE SEQUENCE</scope>
    <source>
        <strain evidence="11">M-15738</strain>
        <tissue evidence="11">Blood</tissue>
    </source>
</reference>
<dbReference type="GO" id="GO:0005576">
    <property type="term" value="C:extracellular region"/>
    <property type="evidence" value="ECO:0007669"/>
    <property type="project" value="UniProtKB-SubCell"/>
</dbReference>
<dbReference type="Proteomes" id="UP000823561">
    <property type="component" value="Chromosome 7"/>
</dbReference>
<dbReference type="Pfam" id="PF00354">
    <property type="entry name" value="Pentaxin"/>
    <property type="match status" value="1"/>
</dbReference>
<gene>
    <name evidence="11" type="ORF">AALO_G00099560</name>
</gene>
<name>A0AAV6GUJ3_9TELE</name>
<dbReference type="PRINTS" id="PR00895">
    <property type="entry name" value="PENTAXIN"/>
</dbReference>
<keyword evidence="7" id="KW-1015">Disulfide bond</keyword>
<evidence type="ECO:0000259" key="10">
    <source>
        <dbReference type="PROSITE" id="PS51828"/>
    </source>
</evidence>
<evidence type="ECO:0000256" key="2">
    <source>
        <dbReference type="ARBA" id="ARBA00004613"/>
    </source>
</evidence>
<evidence type="ECO:0000256" key="5">
    <source>
        <dbReference type="ARBA" id="ARBA00022729"/>
    </source>
</evidence>
<evidence type="ECO:0000256" key="8">
    <source>
        <dbReference type="ARBA" id="ARBA00038102"/>
    </source>
</evidence>
<evidence type="ECO:0000256" key="9">
    <source>
        <dbReference type="PROSITE-ProRule" id="PRU01172"/>
    </source>
</evidence>
<keyword evidence="6" id="KW-0106">Calcium</keyword>
<dbReference type="SMART" id="SM00159">
    <property type="entry name" value="PTX"/>
    <property type="match status" value="1"/>
</dbReference>
<comment type="subcellular location">
    <subcellularLocation>
        <location evidence="2">Secreted</location>
    </subcellularLocation>
</comment>
<evidence type="ECO:0000256" key="4">
    <source>
        <dbReference type="ARBA" id="ARBA00022723"/>
    </source>
</evidence>
<dbReference type="InterPro" id="IPR051005">
    <property type="entry name" value="Pentraxin_domain"/>
</dbReference>
<comment type="cofactor">
    <cofactor evidence="1">
        <name>Ca(2+)</name>
        <dbReference type="ChEBI" id="CHEBI:29108"/>
    </cofactor>
</comment>
<evidence type="ECO:0000313" key="11">
    <source>
        <dbReference type="EMBL" id="KAG5278489.1"/>
    </source>
</evidence>
<organism evidence="11 12">
    <name type="scientific">Alosa alosa</name>
    <name type="common">allis shad</name>
    <dbReference type="NCBI Taxonomy" id="278164"/>
    <lineage>
        <taxon>Eukaryota</taxon>
        <taxon>Metazoa</taxon>
        <taxon>Chordata</taxon>
        <taxon>Craniata</taxon>
        <taxon>Vertebrata</taxon>
        <taxon>Euteleostomi</taxon>
        <taxon>Actinopterygii</taxon>
        <taxon>Neopterygii</taxon>
        <taxon>Teleostei</taxon>
        <taxon>Clupei</taxon>
        <taxon>Clupeiformes</taxon>
        <taxon>Clupeoidei</taxon>
        <taxon>Clupeidae</taxon>
        <taxon>Alosa</taxon>
    </lineage>
</organism>
<keyword evidence="5" id="KW-0732">Signal</keyword>
<dbReference type="PANTHER" id="PTHR45869">
    <property type="entry name" value="C-REACTIVE PROTEIN-RELATED"/>
    <property type="match status" value="1"/>
</dbReference>
<keyword evidence="4" id="KW-0479">Metal-binding</keyword>
<dbReference type="AlphaFoldDB" id="A0AAV6GUJ3"/>
<evidence type="ECO:0000313" key="12">
    <source>
        <dbReference type="Proteomes" id="UP000823561"/>
    </source>
</evidence>
<keyword evidence="3" id="KW-0964">Secreted</keyword>
<dbReference type="PANTHER" id="PTHR45869:SF7">
    <property type="entry name" value="C-REACTIVE PROTEIN"/>
    <property type="match status" value="1"/>
</dbReference>
<dbReference type="InterPro" id="IPR001759">
    <property type="entry name" value="PTX_dom"/>
</dbReference>
<accession>A0AAV6GUJ3</accession>
<dbReference type="SUPFAM" id="SSF49899">
    <property type="entry name" value="Concanavalin A-like lectins/glucanases"/>
    <property type="match status" value="1"/>
</dbReference>
<dbReference type="EMBL" id="JADWDJ010000007">
    <property type="protein sequence ID" value="KAG5278489.1"/>
    <property type="molecule type" value="Genomic_DNA"/>
</dbReference>
<dbReference type="GO" id="GO:0046872">
    <property type="term" value="F:metal ion binding"/>
    <property type="evidence" value="ECO:0007669"/>
    <property type="project" value="UniProtKB-KW"/>
</dbReference>
<dbReference type="Gene3D" id="2.60.120.200">
    <property type="match status" value="1"/>
</dbReference>
<protein>
    <recommendedName>
        <fullName evidence="10">Pentraxin (PTX) domain-containing protein</fullName>
    </recommendedName>
</protein>